<dbReference type="InterPro" id="IPR037272">
    <property type="entry name" value="SNS_sf"/>
</dbReference>
<keyword evidence="3 6" id="KW-0812">Transmembrane</keyword>
<accession>E0Y0K4</accession>
<dbReference type="InterPro" id="IPR000175">
    <property type="entry name" value="Na/ntran_symport"/>
</dbReference>
<keyword evidence="2" id="KW-0813">Transport</keyword>
<feature type="transmembrane region" description="Helical" evidence="6">
    <location>
        <begin position="521"/>
        <end position="538"/>
    </location>
</feature>
<evidence type="ECO:0008006" key="8">
    <source>
        <dbReference type="Google" id="ProtNLM"/>
    </source>
</evidence>
<dbReference type="SUPFAM" id="SSF161070">
    <property type="entry name" value="SNF-like"/>
    <property type="match status" value="1"/>
</dbReference>
<dbReference type="PROSITE" id="PS50267">
    <property type="entry name" value="NA_NEUROTRAN_SYMP_3"/>
    <property type="match status" value="1"/>
</dbReference>
<feature type="transmembrane region" description="Helical" evidence="6">
    <location>
        <begin position="43"/>
        <end position="61"/>
    </location>
</feature>
<dbReference type="AlphaFoldDB" id="E0Y0K4"/>
<reference evidence="7" key="1">
    <citation type="journal article" date="2011" name="Environ. Microbiol.">
        <title>Time-series analyses of Monterey Bay coastal microbial picoplankton using a 'genome proxy' microarray.</title>
        <authorList>
            <person name="Rich V.I."/>
            <person name="Pham V.D."/>
            <person name="Eppley J."/>
            <person name="Shi Y."/>
            <person name="DeLong E.F."/>
        </authorList>
    </citation>
    <scope>NUCLEOTIDE SEQUENCE</scope>
</reference>
<comment type="subcellular location">
    <subcellularLocation>
        <location evidence="1">Membrane</location>
        <topology evidence="1">Multi-pass membrane protein</topology>
    </subcellularLocation>
</comment>
<feature type="transmembrane region" description="Helical" evidence="6">
    <location>
        <begin position="151"/>
        <end position="169"/>
    </location>
</feature>
<feature type="transmembrane region" description="Helical" evidence="6">
    <location>
        <begin position="443"/>
        <end position="461"/>
    </location>
</feature>
<feature type="transmembrane region" description="Helical" evidence="6">
    <location>
        <begin position="234"/>
        <end position="257"/>
    </location>
</feature>
<evidence type="ECO:0000256" key="2">
    <source>
        <dbReference type="ARBA" id="ARBA00022448"/>
    </source>
</evidence>
<dbReference type="PANTHER" id="PTHR42948">
    <property type="entry name" value="TRANSPORTER"/>
    <property type="match status" value="1"/>
</dbReference>
<feature type="transmembrane region" description="Helical" evidence="6">
    <location>
        <begin position="181"/>
        <end position="201"/>
    </location>
</feature>
<dbReference type="PRINTS" id="PR00176">
    <property type="entry name" value="NANEUSMPORT"/>
</dbReference>
<evidence type="ECO:0000256" key="6">
    <source>
        <dbReference type="SAM" id="Phobius"/>
    </source>
</evidence>
<feature type="transmembrane region" description="Helical" evidence="6">
    <location>
        <begin position="399"/>
        <end position="419"/>
    </location>
</feature>
<dbReference type="PANTHER" id="PTHR42948:SF1">
    <property type="entry name" value="TRANSPORTER"/>
    <property type="match status" value="1"/>
</dbReference>
<feature type="transmembrane region" description="Helical" evidence="6">
    <location>
        <begin position="89"/>
        <end position="110"/>
    </location>
</feature>
<keyword evidence="5 6" id="KW-0472">Membrane</keyword>
<protein>
    <recommendedName>
        <fullName evidence="8">Sodium:calcium symporter</fullName>
    </recommendedName>
</protein>
<dbReference type="GO" id="GO:0016020">
    <property type="term" value="C:membrane"/>
    <property type="evidence" value="ECO:0007669"/>
    <property type="project" value="UniProtKB-SubCell"/>
</dbReference>
<organism evidence="7">
    <name type="scientific">uncultured Sphingobacterium sp. EB080_L08E11</name>
    <dbReference type="NCBI Taxonomy" id="710992"/>
    <lineage>
        <taxon>Bacteria</taxon>
        <taxon>Pseudomonadati</taxon>
        <taxon>Bacteroidota</taxon>
        <taxon>Sphingobacteriia</taxon>
        <taxon>Sphingobacteriales</taxon>
        <taxon>Sphingobacteriaceae</taxon>
        <taxon>Sphingobacterium</taxon>
        <taxon>environmental samples</taxon>
    </lineage>
</organism>
<evidence type="ECO:0000256" key="3">
    <source>
        <dbReference type="ARBA" id="ARBA00022692"/>
    </source>
</evidence>
<evidence type="ECO:0000256" key="4">
    <source>
        <dbReference type="ARBA" id="ARBA00022989"/>
    </source>
</evidence>
<dbReference type="Pfam" id="PF00209">
    <property type="entry name" value="SNF"/>
    <property type="match status" value="2"/>
</dbReference>
<evidence type="ECO:0000313" key="7">
    <source>
        <dbReference type="EMBL" id="ADI20195.1"/>
    </source>
</evidence>
<feature type="transmembrane region" description="Helical" evidence="6">
    <location>
        <begin position="369"/>
        <end position="387"/>
    </location>
</feature>
<feature type="transmembrane region" description="Helical" evidence="6">
    <location>
        <begin position="322"/>
        <end position="348"/>
    </location>
</feature>
<feature type="transmembrane region" description="Helical" evidence="6">
    <location>
        <begin position="278"/>
        <end position="302"/>
    </location>
</feature>
<keyword evidence="4 6" id="KW-1133">Transmembrane helix</keyword>
<feature type="transmembrane region" description="Helical" evidence="6">
    <location>
        <begin position="12"/>
        <end position="31"/>
    </location>
</feature>
<name>E0Y0K4_9SPHI</name>
<evidence type="ECO:0000256" key="1">
    <source>
        <dbReference type="ARBA" id="ARBA00004141"/>
    </source>
</evidence>
<dbReference type="EMBL" id="GU474939">
    <property type="protein sequence ID" value="ADI20195.1"/>
    <property type="molecule type" value="Genomic_DNA"/>
</dbReference>
<evidence type="ECO:0000256" key="5">
    <source>
        <dbReference type="ARBA" id="ARBA00023136"/>
    </source>
</evidence>
<sequence length="545" mass="60452">MAKSTEAWGSRVGLILAMAGNAVGLGNFLRFPVQAVQNGGGTFIIPYLVSFLLMGIPLLWVEWAMGRFGGRFGDHSTPFILDNMTKRRFWKYFGVFGIFTNMGVMAYYTYIESWTLTYTLKSLKGDFLGVNLDQLDTYFNNYVDLGSGINFPVWALLAFVITLTINIYILSKGLSGGIEKVAKIAMPLLIGFGAFLAIMSWTTGSTGRCEDCSTFVGLNFLWEPDFSSLSNPKIWLAAAGQIFFTLSVGMGTIHCYSSYLSQRDDIALNAMSAGWMNGFVEIVLGSAVVIPIAVGYLGLDWVVDNAGFMMAFKTMPFLFDQWGSVMAVISGVAWFGLLFFAGITSSLAMGTPWMGFVQDEFGWTKKKSALLLGIAIFVMGLPTILFFEKGVFDEYDYWTGTVSLVIFALAEVILFAWVFGMDKGWKEITDGADMRIPRIYRPIIKYVTPLFIGIIFLTSLFKPLNGELSDWSTAFSSLTSGQGWPWANDSIINQIFHINTGVQWLADGVLTNMFYIDMSRFFLLACFFGLVAMVKIASNKRKKAA</sequence>
<proteinExistence type="predicted"/>
<dbReference type="NCBIfam" id="NF037979">
    <property type="entry name" value="Na_transp"/>
    <property type="match status" value="1"/>
</dbReference>